<dbReference type="InterPro" id="IPR012657">
    <property type="entry name" value="23S_rRNA-intervening_sequence"/>
</dbReference>
<organism evidence="1">
    <name type="scientific">bioreactor metagenome</name>
    <dbReference type="NCBI Taxonomy" id="1076179"/>
    <lineage>
        <taxon>unclassified sequences</taxon>
        <taxon>metagenomes</taxon>
        <taxon>ecological metagenomes</taxon>
    </lineage>
</organism>
<accession>A0A644SM64</accession>
<dbReference type="InterPro" id="IPR036583">
    <property type="entry name" value="23S_rRNA_IVS_sf"/>
</dbReference>
<dbReference type="Pfam" id="PF05635">
    <property type="entry name" value="23S_rRNA_IVP"/>
    <property type="match status" value="1"/>
</dbReference>
<protein>
    <recommendedName>
        <fullName evidence="2">Four helix bundle protein</fullName>
    </recommendedName>
</protein>
<dbReference type="AlphaFoldDB" id="A0A644SM64"/>
<gene>
    <name evidence="1" type="ORF">SDC9_00878</name>
</gene>
<dbReference type="PANTHER" id="PTHR38471:SF2">
    <property type="entry name" value="FOUR HELIX BUNDLE PROTEIN"/>
    <property type="match status" value="1"/>
</dbReference>
<dbReference type="CDD" id="cd16377">
    <property type="entry name" value="23S_rRNA_IVP_like"/>
    <property type="match status" value="1"/>
</dbReference>
<name>A0A644SM64_9ZZZZ</name>
<dbReference type="PANTHER" id="PTHR38471">
    <property type="entry name" value="FOUR HELIX BUNDLE PROTEIN"/>
    <property type="match status" value="1"/>
</dbReference>
<dbReference type="EMBL" id="VSSQ01000001">
    <property type="protein sequence ID" value="MPL55407.1"/>
    <property type="molecule type" value="Genomic_DNA"/>
</dbReference>
<comment type="caution">
    <text evidence="1">The sequence shown here is derived from an EMBL/GenBank/DDBJ whole genome shotgun (WGS) entry which is preliminary data.</text>
</comment>
<sequence length="139" mass="16074">MICRIDIRAKNQESRIKNQKLVMHHFEKLNFWKKSIELAKKIYLVSTEISSDEKFGLISQMKRASVSIPSNIAEGSGRNSNKEFSHFLAISLGSAFELQTQLILIKELEILKEEKALELINDTIEIQKMIYSFKNTLNK</sequence>
<dbReference type="NCBIfam" id="TIGR02436">
    <property type="entry name" value="four helix bundle protein"/>
    <property type="match status" value="1"/>
</dbReference>
<dbReference type="Gene3D" id="1.20.1440.60">
    <property type="entry name" value="23S rRNA-intervening sequence"/>
    <property type="match status" value="1"/>
</dbReference>
<dbReference type="SUPFAM" id="SSF158446">
    <property type="entry name" value="IVS-encoded protein-like"/>
    <property type="match status" value="1"/>
</dbReference>
<evidence type="ECO:0000313" key="1">
    <source>
        <dbReference type="EMBL" id="MPL55407.1"/>
    </source>
</evidence>
<proteinExistence type="predicted"/>
<evidence type="ECO:0008006" key="2">
    <source>
        <dbReference type="Google" id="ProtNLM"/>
    </source>
</evidence>
<reference evidence="1" key="1">
    <citation type="submission" date="2019-08" db="EMBL/GenBank/DDBJ databases">
        <authorList>
            <person name="Kucharzyk K."/>
            <person name="Murdoch R.W."/>
            <person name="Higgins S."/>
            <person name="Loffler F."/>
        </authorList>
    </citation>
    <scope>NUCLEOTIDE SEQUENCE</scope>
</reference>